<dbReference type="InterPro" id="IPR036582">
    <property type="entry name" value="Mao_N_sf"/>
</dbReference>
<feature type="domain" description="Copper amine oxidase-like N-terminal" evidence="3">
    <location>
        <begin position="327"/>
        <end position="431"/>
    </location>
</feature>
<dbReference type="SUPFAM" id="SSF55383">
    <property type="entry name" value="Copper amine oxidase, domain N"/>
    <property type="match status" value="1"/>
</dbReference>
<sequence>MKKLVIVVLCIALLVPAQVFAVVSTADQVIISEKERQLLKDFYVKLENMIVKLQSETDKLKYKKQLEENILRNETVPYINRFERLNTMYYEIDANLQKSQAATINASEQQRLREFSTKIEGRISTLKNEREILSYKNQLTEIMNANLTFTDRNAKLLSLYHAVEGAINQSYKQVTNDSEQQRLREFYTKIEGRIATLKNDREVLSFKTQLTEIMNANLSFNDKNAKLLSLYHTVEGAISQNYDLEMRKELEKRQELEKQKQLDKQKENEKAREIIDPTNKLQEELRLAQEKIRAMTNRIAELERITLLKDDEIRKLKERDVKDRLFIEGKTLQYDVPPMIQNGRTLVPVRAISEGLGADVGWSAIDRKVTVLKDDKTIELTANSTTVLVNGQKQVIDVPATIINGRVMVPLRFVSEILGINVMYNDKTGDIDVGL</sequence>
<evidence type="ECO:0000313" key="5">
    <source>
        <dbReference type="Proteomes" id="UP000095255"/>
    </source>
</evidence>
<reference evidence="4 5" key="1">
    <citation type="submission" date="2016-09" db="EMBL/GenBank/DDBJ databases">
        <title>Desulfuribacillus arsenicus sp. nov., an obligately anaerobic, dissimilatory arsenic- and antimonate-reducing bacterium isolated from anoxic sediments.</title>
        <authorList>
            <person name="Abin C.A."/>
            <person name="Hollibaugh J.T."/>
        </authorList>
    </citation>
    <scope>NUCLEOTIDE SEQUENCE [LARGE SCALE GENOMIC DNA]</scope>
    <source>
        <strain evidence="4 5">MLFW-2</strain>
    </source>
</reference>
<dbReference type="STRING" id="1390249.BHU72_06370"/>
<dbReference type="AlphaFoldDB" id="A0A1E5L539"/>
<keyword evidence="1" id="KW-0175">Coiled coil</keyword>
<keyword evidence="5" id="KW-1185">Reference proteome</keyword>
<dbReference type="Pfam" id="PF07833">
    <property type="entry name" value="Cu_amine_oxidN1"/>
    <property type="match status" value="1"/>
</dbReference>
<feature type="signal peptide" evidence="2">
    <location>
        <begin position="1"/>
        <end position="21"/>
    </location>
</feature>
<proteinExistence type="predicted"/>
<comment type="caution">
    <text evidence="4">The sequence shown here is derived from an EMBL/GenBank/DDBJ whole genome shotgun (WGS) entry which is preliminary data.</text>
</comment>
<protein>
    <recommendedName>
        <fullName evidence="3">Copper amine oxidase-like N-terminal domain-containing protein</fullName>
    </recommendedName>
</protein>
<evidence type="ECO:0000259" key="3">
    <source>
        <dbReference type="Pfam" id="PF07833"/>
    </source>
</evidence>
<keyword evidence="2" id="KW-0732">Signal</keyword>
<evidence type="ECO:0000256" key="1">
    <source>
        <dbReference type="SAM" id="Coils"/>
    </source>
</evidence>
<dbReference type="InterPro" id="IPR012854">
    <property type="entry name" value="Cu_amine_oxidase-like_N"/>
</dbReference>
<accession>A0A1E5L539</accession>
<evidence type="ECO:0000256" key="2">
    <source>
        <dbReference type="SAM" id="SignalP"/>
    </source>
</evidence>
<evidence type="ECO:0000313" key="4">
    <source>
        <dbReference type="EMBL" id="OEH85226.1"/>
    </source>
</evidence>
<feature type="coiled-coil region" evidence="1">
    <location>
        <begin position="239"/>
        <end position="305"/>
    </location>
</feature>
<dbReference type="OrthoDB" id="2665331at2"/>
<dbReference type="EMBL" id="MJAT01000033">
    <property type="protein sequence ID" value="OEH85226.1"/>
    <property type="molecule type" value="Genomic_DNA"/>
</dbReference>
<name>A0A1E5L539_9FIRM</name>
<dbReference type="Gene3D" id="3.30.457.10">
    <property type="entry name" value="Copper amine oxidase-like, N-terminal domain"/>
    <property type="match status" value="1"/>
</dbReference>
<dbReference type="Proteomes" id="UP000095255">
    <property type="component" value="Unassembled WGS sequence"/>
</dbReference>
<dbReference type="RefSeq" id="WP_069702553.1">
    <property type="nucleotide sequence ID" value="NZ_MJAT01000033.1"/>
</dbReference>
<feature type="chain" id="PRO_5009180718" description="Copper amine oxidase-like N-terminal domain-containing protein" evidence="2">
    <location>
        <begin position="22"/>
        <end position="435"/>
    </location>
</feature>
<gene>
    <name evidence="4" type="ORF">BHU72_06370</name>
</gene>
<organism evidence="4 5">
    <name type="scientific">Desulfuribacillus stibiiarsenatis</name>
    <dbReference type="NCBI Taxonomy" id="1390249"/>
    <lineage>
        <taxon>Bacteria</taxon>
        <taxon>Bacillati</taxon>
        <taxon>Bacillota</taxon>
        <taxon>Desulfuribacillia</taxon>
        <taxon>Desulfuribacillales</taxon>
        <taxon>Desulfuribacillaceae</taxon>
        <taxon>Desulfuribacillus</taxon>
    </lineage>
</organism>